<evidence type="ECO:0000313" key="2">
    <source>
        <dbReference type="Proteomes" id="UP000790377"/>
    </source>
</evidence>
<name>A0ACB8A9H9_9AGAM</name>
<evidence type="ECO:0000313" key="1">
    <source>
        <dbReference type="EMBL" id="KAH7909950.1"/>
    </source>
</evidence>
<dbReference type="Proteomes" id="UP000790377">
    <property type="component" value="Unassembled WGS sequence"/>
</dbReference>
<comment type="caution">
    <text evidence="1">The sequence shown here is derived from an EMBL/GenBank/DDBJ whole genome shotgun (WGS) entry which is preliminary data.</text>
</comment>
<organism evidence="1 2">
    <name type="scientific">Hygrophoropsis aurantiaca</name>
    <dbReference type="NCBI Taxonomy" id="72124"/>
    <lineage>
        <taxon>Eukaryota</taxon>
        <taxon>Fungi</taxon>
        <taxon>Dikarya</taxon>
        <taxon>Basidiomycota</taxon>
        <taxon>Agaricomycotina</taxon>
        <taxon>Agaricomycetes</taxon>
        <taxon>Agaricomycetidae</taxon>
        <taxon>Boletales</taxon>
        <taxon>Coniophorineae</taxon>
        <taxon>Hygrophoropsidaceae</taxon>
        <taxon>Hygrophoropsis</taxon>
    </lineage>
</organism>
<sequence length="286" mass="32059">MDGTHKFQRKRIAATYYHPLNLKMPLSHQPENEPAVSALAFLLWELCTTLDTEIDFIWSKPHKSPIKWLFILTRYIAIAALVMNVSMFMNGAPPPMSCKGLIALQIMISEVMITMVEFILALRAVALYNGNSRLRIFLLGIVIVGTTMSTISFAVTVNDFEFGDPVCSITLTTRTTDFAFTFIVTEFIILLLTLAKGVHTLCTSARRIPLVEVLLRDGILSYLSCLIVAIPTTFLFAVRHDPNILVLEPHVFILIFVYIGSYKYCFTGGSLQHILAQVADWFSVSS</sequence>
<gene>
    <name evidence="1" type="ORF">BJ138DRAFT_166664</name>
</gene>
<dbReference type="EMBL" id="MU267734">
    <property type="protein sequence ID" value="KAH7909950.1"/>
    <property type="molecule type" value="Genomic_DNA"/>
</dbReference>
<accession>A0ACB8A9H9</accession>
<reference evidence="1" key="1">
    <citation type="journal article" date="2021" name="New Phytol.">
        <title>Evolutionary innovations through gain and loss of genes in the ectomycorrhizal Boletales.</title>
        <authorList>
            <person name="Wu G."/>
            <person name="Miyauchi S."/>
            <person name="Morin E."/>
            <person name="Kuo A."/>
            <person name="Drula E."/>
            <person name="Varga T."/>
            <person name="Kohler A."/>
            <person name="Feng B."/>
            <person name="Cao Y."/>
            <person name="Lipzen A."/>
            <person name="Daum C."/>
            <person name="Hundley H."/>
            <person name="Pangilinan J."/>
            <person name="Johnson J."/>
            <person name="Barry K."/>
            <person name="LaButti K."/>
            <person name="Ng V."/>
            <person name="Ahrendt S."/>
            <person name="Min B."/>
            <person name="Choi I.G."/>
            <person name="Park H."/>
            <person name="Plett J.M."/>
            <person name="Magnuson J."/>
            <person name="Spatafora J.W."/>
            <person name="Nagy L.G."/>
            <person name="Henrissat B."/>
            <person name="Grigoriev I.V."/>
            <person name="Yang Z.L."/>
            <person name="Xu J."/>
            <person name="Martin F.M."/>
        </authorList>
    </citation>
    <scope>NUCLEOTIDE SEQUENCE</scope>
    <source>
        <strain evidence="1">ATCC 28755</strain>
    </source>
</reference>
<proteinExistence type="predicted"/>
<protein>
    <submittedName>
        <fullName evidence="1">Uncharacterized protein</fullName>
    </submittedName>
</protein>
<keyword evidence="2" id="KW-1185">Reference proteome</keyword>